<evidence type="ECO:0000256" key="1">
    <source>
        <dbReference type="ARBA" id="ARBA00007100"/>
    </source>
</evidence>
<dbReference type="PANTHER" id="PTHR31350">
    <property type="entry name" value="SI:DKEY-261L7.2"/>
    <property type="match status" value="1"/>
</dbReference>
<dbReference type="EMBL" id="LKEJ01000153">
    <property type="protein sequence ID" value="KTB58647.1"/>
    <property type="molecule type" value="Genomic_DNA"/>
</dbReference>
<dbReference type="PANTHER" id="PTHR31350:SF21">
    <property type="entry name" value="F-BOX ONLY PROTEIN 21"/>
    <property type="match status" value="1"/>
</dbReference>
<feature type="domain" description="Protein SirB1 N-terminal" evidence="2">
    <location>
        <begin position="37"/>
        <end position="183"/>
    </location>
</feature>
<reference evidence="3 4" key="1">
    <citation type="submission" date="2015-09" db="EMBL/GenBank/DDBJ databases">
        <title>Genome sequence of ICMP 13104.</title>
        <authorList>
            <person name="Visnovsky S."/>
            <person name="Lu A."/>
            <person name="Panda P."/>
            <person name="Pitman A."/>
        </authorList>
    </citation>
    <scope>NUCLEOTIDE SEQUENCE [LARGE SCALE GENOMIC DNA]</scope>
    <source>
        <strain evidence="3 4">ICMP 13104</strain>
    </source>
</reference>
<evidence type="ECO:0000313" key="4">
    <source>
        <dbReference type="Proteomes" id="UP000053048"/>
    </source>
</evidence>
<evidence type="ECO:0000313" key="3">
    <source>
        <dbReference type="EMBL" id="KTB58647.1"/>
    </source>
</evidence>
<accession>A0A0W0HCZ2</accession>
<organism evidence="3 4">
    <name type="scientific">Pseudomonas viridiflava ICMP 13104</name>
    <dbReference type="NCBI Taxonomy" id="1198305"/>
    <lineage>
        <taxon>Bacteria</taxon>
        <taxon>Pseudomonadati</taxon>
        <taxon>Pseudomonadota</taxon>
        <taxon>Gammaproteobacteria</taxon>
        <taxon>Pseudomonadales</taxon>
        <taxon>Pseudomonadaceae</taxon>
        <taxon>Pseudomonas</taxon>
    </lineage>
</organism>
<evidence type="ECO:0000259" key="2">
    <source>
        <dbReference type="Pfam" id="PF13369"/>
    </source>
</evidence>
<dbReference type="Proteomes" id="UP000053048">
    <property type="component" value="Unassembled WGS sequence"/>
</dbReference>
<keyword evidence="4" id="KW-1185">Reference proteome</keyword>
<protein>
    <recommendedName>
        <fullName evidence="2">Protein SirB1 N-terminal domain-containing protein</fullName>
    </recommendedName>
</protein>
<dbReference type="AlphaFoldDB" id="A0A0W0HCZ2"/>
<name>A0A0W0HCZ2_PSEVI</name>
<proteinExistence type="inferred from homology"/>
<dbReference type="Pfam" id="PF13369">
    <property type="entry name" value="Transglut_core2"/>
    <property type="match status" value="1"/>
</dbReference>
<comment type="caution">
    <text evidence="3">The sequence shown here is derived from an EMBL/GenBank/DDBJ whole genome shotgun (WGS) entry which is preliminary data.</text>
</comment>
<sequence length="268" mass="30364">MTPRQHCLACLQHTPPSVFEAALWVSAEHDAQFSRQDMMAELDQLQRQIDAALPVLPASELAQPMLRQLSALGFQQDDWNPPKPDAALLHKIIQRRRGQPLGLALIALEIARRLNIALEGVNFPGHFLLRVPGADHLLDPCGGRRLYPKDCRELLLRQFGPGMQLRSEHMASATPASMVQRLMSRNLRHLHQINDNFIAALKDADRIVEMGQAISSDYLARATLYQMLECPQAERFDLEHALLLSEDPIQRIRLTERLSQLPSHRTVH</sequence>
<comment type="similarity">
    <text evidence="1">Belongs to the UPF0162 family.</text>
</comment>
<gene>
    <name evidence="3" type="ORF">AO067_22110</name>
</gene>
<dbReference type="InterPro" id="IPR032698">
    <property type="entry name" value="SirB1_N"/>
</dbReference>